<protein>
    <submittedName>
        <fullName evidence="1">39S ribosomal protein L30: mitochondrial-like protein</fullName>
    </submittedName>
</protein>
<proteinExistence type="predicted"/>
<dbReference type="Proteomes" id="UP000285301">
    <property type="component" value="Unassembled WGS sequence"/>
</dbReference>
<dbReference type="AlphaFoldDB" id="A0A3S3SJY4"/>
<organism evidence="1 2">
    <name type="scientific">Dinothrombium tinctorium</name>
    <dbReference type="NCBI Taxonomy" id="1965070"/>
    <lineage>
        <taxon>Eukaryota</taxon>
        <taxon>Metazoa</taxon>
        <taxon>Ecdysozoa</taxon>
        <taxon>Arthropoda</taxon>
        <taxon>Chelicerata</taxon>
        <taxon>Arachnida</taxon>
        <taxon>Acari</taxon>
        <taxon>Acariformes</taxon>
        <taxon>Trombidiformes</taxon>
        <taxon>Prostigmata</taxon>
        <taxon>Anystina</taxon>
        <taxon>Parasitengona</taxon>
        <taxon>Trombidioidea</taxon>
        <taxon>Trombidiidae</taxon>
        <taxon>Dinothrombium</taxon>
    </lineage>
</organism>
<comment type="caution">
    <text evidence="1">The sequence shown here is derived from an EMBL/GenBank/DDBJ whole genome shotgun (WGS) entry which is preliminary data.</text>
</comment>
<dbReference type="OrthoDB" id="9973389at2759"/>
<dbReference type="GO" id="GO:0005739">
    <property type="term" value="C:mitochondrion"/>
    <property type="evidence" value="ECO:0007669"/>
    <property type="project" value="TreeGrafter"/>
</dbReference>
<keyword evidence="1" id="KW-0687">Ribonucleoprotein</keyword>
<keyword evidence="1" id="KW-0689">Ribosomal protein</keyword>
<dbReference type="GO" id="GO:0015934">
    <property type="term" value="C:large ribosomal subunit"/>
    <property type="evidence" value="ECO:0007669"/>
    <property type="project" value="InterPro"/>
</dbReference>
<evidence type="ECO:0000313" key="1">
    <source>
        <dbReference type="EMBL" id="RWS15150.1"/>
    </source>
</evidence>
<evidence type="ECO:0000313" key="2">
    <source>
        <dbReference type="Proteomes" id="UP000285301"/>
    </source>
</evidence>
<dbReference type="GO" id="GO:0003735">
    <property type="term" value="F:structural constituent of ribosome"/>
    <property type="evidence" value="ECO:0007669"/>
    <property type="project" value="InterPro"/>
</dbReference>
<dbReference type="GO" id="GO:0006412">
    <property type="term" value="P:translation"/>
    <property type="evidence" value="ECO:0007669"/>
    <property type="project" value="InterPro"/>
</dbReference>
<dbReference type="PANTHER" id="PTHR15892:SF2">
    <property type="entry name" value="LARGE RIBOSOMAL SUBUNIT PROTEIN UL30M"/>
    <property type="match status" value="1"/>
</dbReference>
<dbReference type="EMBL" id="NCKU01000534">
    <property type="protein sequence ID" value="RWS15150.1"/>
    <property type="molecule type" value="Genomic_DNA"/>
</dbReference>
<dbReference type="STRING" id="1965070.A0A3S3SJY4"/>
<keyword evidence="2" id="KW-1185">Reference proteome</keyword>
<dbReference type="PANTHER" id="PTHR15892">
    <property type="entry name" value="MITOCHONDRIAL RIBOSOMAL PROTEIN L30"/>
    <property type="match status" value="1"/>
</dbReference>
<name>A0A3S3SJY4_9ACAR</name>
<reference evidence="1 2" key="1">
    <citation type="journal article" date="2018" name="Gigascience">
        <title>Genomes of trombidid mites reveal novel predicted allergens and laterally-transferred genes associated with secondary metabolism.</title>
        <authorList>
            <person name="Dong X."/>
            <person name="Chaisiri K."/>
            <person name="Xia D."/>
            <person name="Armstrong S.D."/>
            <person name="Fang Y."/>
            <person name="Donnelly M.J."/>
            <person name="Kadowaki T."/>
            <person name="McGarry J.W."/>
            <person name="Darby A.C."/>
            <person name="Makepeace B.L."/>
        </authorList>
    </citation>
    <scope>NUCLEOTIDE SEQUENCE [LARGE SCALE GENOMIC DNA]</scope>
    <source>
        <strain evidence="1">UoL-WK</strain>
    </source>
</reference>
<sequence>MSFFTHISRRFIQMTRVIGPMSKEKKKYKGPFAFKRHPKPVINDHDLHYQLQKIKELKQSVIADPSPFHVVWRYKPFSYLPWYEKIILRRLGLNSKSWCDPVVVPNTPHFNKLLWQVKHLIRLKPITFPNGIPTEKDIGATKLCQYTGVLQVNEALRVDDKRLYGDKLPALYEGKYLVDYLRKLSGLFQISHG</sequence>
<gene>
    <name evidence="1" type="ORF">B4U79_12747</name>
</gene>
<dbReference type="InterPro" id="IPR036919">
    <property type="entry name" value="Ribo_uL30_ferredoxin-like_sf"/>
</dbReference>
<accession>A0A3S3SJY4</accession>
<dbReference type="InterPro" id="IPR005996">
    <property type="entry name" value="Ribosomal_uL30_bac-type"/>
</dbReference>
<dbReference type="SUPFAM" id="SSF55129">
    <property type="entry name" value="Ribosomal protein L30p/L7e"/>
    <property type="match status" value="1"/>
</dbReference>